<dbReference type="EMBL" id="KV441008">
    <property type="protein sequence ID" value="OAD65752.1"/>
    <property type="molecule type" value="Genomic_DNA"/>
</dbReference>
<dbReference type="RefSeq" id="XP_018283791.1">
    <property type="nucleotide sequence ID" value="XM_018433093.1"/>
</dbReference>
<evidence type="ECO:0000313" key="4">
    <source>
        <dbReference type="EMBL" id="OAD66106.1"/>
    </source>
</evidence>
<organism evidence="4 5">
    <name type="scientific">Phycomyces blakesleeanus (strain ATCC 8743b / DSM 1359 / FGSC 10004 / NBRC 33097 / NRRL 1555)</name>
    <dbReference type="NCBI Taxonomy" id="763407"/>
    <lineage>
        <taxon>Eukaryota</taxon>
        <taxon>Fungi</taxon>
        <taxon>Fungi incertae sedis</taxon>
        <taxon>Mucoromycota</taxon>
        <taxon>Mucoromycotina</taxon>
        <taxon>Mucoromycetes</taxon>
        <taxon>Mucorales</taxon>
        <taxon>Phycomycetaceae</taxon>
        <taxon>Phycomyces</taxon>
    </lineage>
</organism>
<dbReference type="VEuPathDB" id="FungiDB:PHYBLDRAFT_153230"/>
<keyword evidence="5" id="KW-1185">Reference proteome</keyword>
<evidence type="ECO:0000313" key="5">
    <source>
        <dbReference type="Proteomes" id="UP000077315"/>
    </source>
</evidence>
<dbReference type="RefSeq" id="XP_018283792.1">
    <property type="nucleotide sequence ID" value="XM_018433094.1"/>
</dbReference>
<gene>
    <name evidence="4" type="ORF">PHYBLDRAFT_152905</name>
    <name evidence="2" type="ORF">PHYBLDRAFT_153229</name>
    <name evidence="3" type="ORF">PHYBLDRAFT_153230</name>
</gene>
<accession>A0A167JJB4</accession>
<dbReference type="AlphaFoldDB" id="A0A167JJB4"/>
<evidence type="ECO:0000313" key="3">
    <source>
        <dbReference type="EMBL" id="OAD65752.1"/>
    </source>
</evidence>
<dbReference type="GeneID" id="28994000"/>
<evidence type="ECO:0000256" key="1">
    <source>
        <dbReference type="SAM" id="MobiDB-lite"/>
    </source>
</evidence>
<dbReference type="EMBL" id="KV441006">
    <property type="protein sequence ID" value="OAD66106.1"/>
    <property type="molecule type" value="Genomic_DNA"/>
</dbReference>
<reference evidence="5" key="2">
    <citation type="submission" date="2015-06" db="EMBL/GenBank/DDBJ databases">
        <title>Expansion of signal transduction pathways in fungi by whole-genome duplication.</title>
        <authorList>
            <consortium name="DOE Joint Genome Institute"/>
            <person name="Corrochano L.M."/>
            <person name="Kuo A."/>
            <person name="Marcet-Houben M."/>
            <person name="Polaino S."/>
            <person name="Salamov A."/>
            <person name="Villalobos J.M."/>
            <person name="Alvarez M.I."/>
            <person name="Avalos J."/>
            <person name="Benito E.P."/>
            <person name="Benoit I."/>
            <person name="Burger G."/>
            <person name="Camino L.P."/>
            <person name="Canovas D."/>
            <person name="Cerda-Olmedo E."/>
            <person name="Cheng J.-F."/>
            <person name="Dominguez A."/>
            <person name="Elias M."/>
            <person name="Eslava A.P."/>
            <person name="Glaser F."/>
            <person name="Grimwood J."/>
            <person name="Gutierrez G."/>
            <person name="Heitman J."/>
            <person name="Henrissat B."/>
            <person name="Iturriaga E.A."/>
            <person name="Lang B.F."/>
            <person name="Lavin J.L."/>
            <person name="Lee S."/>
            <person name="Li W."/>
            <person name="Lindquist E."/>
            <person name="Lopez-Garcia S."/>
            <person name="Luque E.M."/>
            <person name="Marcos A.T."/>
            <person name="Martin J."/>
            <person name="McCluskey K."/>
            <person name="Medina H.R."/>
            <person name="Miralles-Duran A."/>
            <person name="Miyazaki A."/>
            <person name="Munoz-Torres E."/>
            <person name="Oguiza J.A."/>
            <person name="Ohm R."/>
            <person name="Olmedo M."/>
            <person name="Orejas M."/>
            <person name="Ortiz-Castellanos L."/>
            <person name="Pisabarro A.G."/>
            <person name="Rodriguez-Romero J."/>
            <person name="Ruiz-Herrera J."/>
            <person name="Ruiz-Vazquez R."/>
            <person name="Sanz C."/>
            <person name="Schackwitz W."/>
            <person name="Schmutz J."/>
            <person name="Shahriari M."/>
            <person name="Shelest E."/>
            <person name="Silva-Franco F."/>
            <person name="Soanes D."/>
            <person name="Syed K."/>
            <person name="Tagua V.G."/>
            <person name="Talbot N.J."/>
            <person name="Thon M."/>
            <person name="De vries R.P."/>
            <person name="Wiebenga A."/>
            <person name="Yadav J.S."/>
            <person name="Braun E.L."/>
            <person name="Baker S."/>
            <person name="Garre V."/>
            <person name="Horwitz B."/>
            <person name="Torres-Martinez S."/>
            <person name="Idnurm A."/>
            <person name="Herrera-Estrella A."/>
            <person name="Gabaldon T."/>
            <person name="Grigoriev I.V."/>
        </authorList>
    </citation>
    <scope>NUCLEOTIDE SEQUENCE [LARGE SCALE GENOMIC DNA]</scope>
    <source>
        <strain evidence="5">NRRL 1555(-)</strain>
    </source>
</reference>
<dbReference type="GeneID" id="28993999"/>
<sequence>MYKGAFRAMSPCRSRKKWGPIWELNAQRDKEICWFYLLMPVFPRRQNLLNSDKGSVEKDNQCSGSAARLEKNARHLGTKRPELIFLHAKGSVESLYQPSCSAAHSRAINGHTTRAQSAVRNRKNCQCYSNKDCRHDTKERACATIFLHVESGVESKFKPEGSAARQPTPSSKLHSLDSEPLKTQYERIRAIPLVGLAWKLLYNGNETSV</sequence>
<protein>
    <submittedName>
        <fullName evidence="4">Uncharacterized protein</fullName>
    </submittedName>
</protein>
<name>A0A167JJB4_PHYB8</name>
<dbReference type="VEuPathDB" id="FungiDB:PHYBLDRAFT_153229"/>
<proteinExistence type="predicted"/>
<dbReference type="RefSeq" id="XP_018284146.1">
    <property type="nucleotide sequence ID" value="XM_018433024.1"/>
</dbReference>
<reference evidence="4" key="1">
    <citation type="submission" date="2015-06" db="EMBL/GenBank/DDBJ databases">
        <title>Expansion of signal transduction pathways in fungi by whole-genome duplication.</title>
        <authorList>
            <consortium name="DOE Joint Genome Institute"/>
            <person name="Corrochano L.M."/>
            <person name="Kuo A."/>
            <person name="Marcet-Houben M."/>
            <person name="Polaino S."/>
            <person name="Salamov A."/>
            <person name="Villalobos J.M."/>
            <person name="Alvarez M.I."/>
            <person name="Avalos J."/>
            <person name="Benito E.P."/>
            <person name="Benoit I."/>
            <person name="Burger G."/>
            <person name="Camino L.P."/>
            <person name="Canovas D."/>
            <person name="Cerda-Olmedo E."/>
            <person name="Cheng J.-F."/>
            <person name="Dominguez A."/>
            <person name="Elias M."/>
            <person name="Eslava A.P."/>
            <person name="Glaser F."/>
            <person name="Grimwood J."/>
            <person name="Gutierrez G."/>
            <person name="Heitman J."/>
            <person name="Henrissat B."/>
            <person name="Iturriaga E.A."/>
            <person name="Lang B.F."/>
            <person name="Lavin J.L."/>
            <person name="Lee S."/>
            <person name="Li W."/>
            <person name="Lindquist E."/>
            <person name="Lopez-Garcia S."/>
            <person name="Luque E.M."/>
            <person name="Marcos A.T."/>
            <person name="Martin J."/>
            <person name="Mccluskey K."/>
            <person name="Medina H.R."/>
            <person name="Miralles-Duran A."/>
            <person name="Miyazaki A."/>
            <person name="Munoz-Torres E."/>
            <person name="Oguiza J.A."/>
            <person name="Ohm R."/>
            <person name="Olmedo M."/>
            <person name="Orejas M."/>
            <person name="Ortiz-Castellanos L."/>
            <person name="Pisabarro A.G."/>
            <person name="Rodriguez-Romero J."/>
            <person name="Ruiz-Herrera J."/>
            <person name="Ruiz-Vazquez R."/>
            <person name="Sanz C."/>
            <person name="Schackwitz W."/>
            <person name="Schmutz J."/>
            <person name="Shahriari M."/>
            <person name="Shelest E."/>
            <person name="Silva-Franco F."/>
            <person name="Soanes D."/>
            <person name="Syed K."/>
            <person name="Tagua V.G."/>
            <person name="Talbot N.J."/>
            <person name="Thon M."/>
            <person name="De Vries R.P."/>
            <person name="Wiebenga A."/>
            <person name="Yadav J.S."/>
            <person name="Braun E.L."/>
            <person name="Baker S."/>
            <person name="Garre V."/>
            <person name="Horwitz B."/>
            <person name="Torres-Martinez S."/>
            <person name="Idnurm A."/>
            <person name="Herrera-Estrella A."/>
            <person name="Gabaldon T."/>
            <person name="Grigoriev I.V."/>
        </authorList>
    </citation>
    <scope>NUCLEOTIDE SEQUENCE [LARGE SCALE GENOMIC DNA]</scope>
    <source>
        <strain evidence="4">NRRL 1555</strain>
    </source>
</reference>
<evidence type="ECO:0000313" key="2">
    <source>
        <dbReference type="EMBL" id="OAD65751.1"/>
    </source>
</evidence>
<dbReference type="Proteomes" id="UP000077315">
    <property type="component" value="Unassembled WGS sequence"/>
</dbReference>
<dbReference type="GeneID" id="28993930"/>
<feature type="region of interest" description="Disordered" evidence="1">
    <location>
        <begin position="156"/>
        <end position="178"/>
    </location>
</feature>
<dbReference type="VEuPathDB" id="FungiDB:PHYBLDRAFT_152905"/>
<dbReference type="EMBL" id="KV441008">
    <property type="protein sequence ID" value="OAD65751.1"/>
    <property type="molecule type" value="Genomic_DNA"/>
</dbReference>